<reference evidence="1 2" key="1">
    <citation type="submission" date="2019-05" db="EMBL/GenBank/DDBJ databases">
        <title>Another draft genome of Portunus trituberculatus and its Hox gene families provides insights of decapod evolution.</title>
        <authorList>
            <person name="Jeong J.-H."/>
            <person name="Song I."/>
            <person name="Kim S."/>
            <person name="Choi T."/>
            <person name="Kim D."/>
            <person name="Ryu S."/>
            <person name="Kim W."/>
        </authorList>
    </citation>
    <scope>NUCLEOTIDE SEQUENCE [LARGE SCALE GENOMIC DNA]</scope>
    <source>
        <tissue evidence="1">Muscle</tissue>
    </source>
</reference>
<keyword evidence="2" id="KW-1185">Reference proteome</keyword>
<proteinExistence type="predicted"/>
<dbReference type="Proteomes" id="UP000324222">
    <property type="component" value="Unassembled WGS sequence"/>
</dbReference>
<comment type="caution">
    <text evidence="1">The sequence shown here is derived from an EMBL/GenBank/DDBJ whole genome shotgun (WGS) entry which is preliminary data.</text>
</comment>
<evidence type="ECO:0000313" key="1">
    <source>
        <dbReference type="EMBL" id="MPC68544.1"/>
    </source>
</evidence>
<name>A0A5B7HIW9_PORTR</name>
<accession>A0A5B7HIW9</accession>
<sequence length="75" mass="8425">MTFLLTWGTHHALPTPGRIRSDVKTRLATHHTAQGSSHAAGFSAMCTVLDILIVIFNQQYRSVVNQLRNYYSEHG</sequence>
<organism evidence="1 2">
    <name type="scientific">Portunus trituberculatus</name>
    <name type="common">Swimming crab</name>
    <name type="synonym">Neptunus trituberculatus</name>
    <dbReference type="NCBI Taxonomy" id="210409"/>
    <lineage>
        <taxon>Eukaryota</taxon>
        <taxon>Metazoa</taxon>
        <taxon>Ecdysozoa</taxon>
        <taxon>Arthropoda</taxon>
        <taxon>Crustacea</taxon>
        <taxon>Multicrustacea</taxon>
        <taxon>Malacostraca</taxon>
        <taxon>Eumalacostraca</taxon>
        <taxon>Eucarida</taxon>
        <taxon>Decapoda</taxon>
        <taxon>Pleocyemata</taxon>
        <taxon>Brachyura</taxon>
        <taxon>Eubrachyura</taxon>
        <taxon>Portunoidea</taxon>
        <taxon>Portunidae</taxon>
        <taxon>Portuninae</taxon>
        <taxon>Portunus</taxon>
    </lineage>
</organism>
<evidence type="ECO:0000313" key="2">
    <source>
        <dbReference type="Proteomes" id="UP000324222"/>
    </source>
</evidence>
<protein>
    <submittedName>
        <fullName evidence="1">Uncharacterized protein</fullName>
    </submittedName>
</protein>
<dbReference type="EMBL" id="VSRR010028004">
    <property type="protein sequence ID" value="MPC68544.1"/>
    <property type="molecule type" value="Genomic_DNA"/>
</dbReference>
<gene>
    <name evidence="1" type="ORF">E2C01_062746</name>
</gene>
<dbReference type="AlphaFoldDB" id="A0A5B7HIW9"/>